<proteinExistence type="predicted"/>
<accession>A0ABU5DHV1</accession>
<reference evidence="1 2" key="1">
    <citation type="submission" date="2023-11" db="EMBL/GenBank/DDBJ databases">
        <title>Paucibacter sp. nov., isolated from fresh soil in Korea.</title>
        <authorList>
            <person name="Le N.T.T."/>
        </authorList>
    </citation>
    <scope>NUCLEOTIDE SEQUENCE [LARGE SCALE GENOMIC DNA]</scope>
    <source>
        <strain evidence="1 2">R3-3</strain>
    </source>
</reference>
<evidence type="ECO:0000313" key="1">
    <source>
        <dbReference type="EMBL" id="MDY0744809.1"/>
    </source>
</evidence>
<protein>
    <recommendedName>
        <fullName evidence="3">HEPN AbiU2-like domain-containing protein</fullName>
    </recommendedName>
</protein>
<evidence type="ECO:0000313" key="2">
    <source>
        <dbReference type="Proteomes" id="UP001285263"/>
    </source>
</evidence>
<gene>
    <name evidence="1" type="ORF">SNE35_09835</name>
</gene>
<organism evidence="1 2">
    <name type="scientific">Roseateles agri</name>
    <dbReference type="NCBI Taxonomy" id="3098619"/>
    <lineage>
        <taxon>Bacteria</taxon>
        <taxon>Pseudomonadati</taxon>
        <taxon>Pseudomonadota</taxon>
        <taxon>Betaproteobacteria</taxon>
        <taxon>Burkholderiales</taxon>
        <taxon>Sphaerotilaceae</taxon>
        <taxon>Roseateles</taxon>
    </lineage>
</organism>
<dbReference type="Proteomes" id="UP001285263">
    <property type="component" value="Unassembled WGS sequence"/>
</dbReference>
<sequence>MTKPTSTQLCEDVLREGIEYNITHNIWPSLNAIAARMLARSTELTDAYEELAEKLDARHKGLNVFFDVLLGATYLRNPVATAQSRADRAELVRVNAQIAEVARELATLIERRSEIHNTTDFHSDTHYSVCGVIEAAAERIPLFESWVKEPLGRLSYQFDLKYWPSIGDFALELAEDAERATPVAMDAAAAAATTGKRASPKDFFSALLENLDESTRRYGGFLPTGFSLTDRTLATLGTCVLDRGPDEPFDADYVKSLRQKLRRQELA</sequence>
<comment type="caution">
    <text evidence="1">The sequence shown here is derived from an EMBL/GenBank/DDBJ whole genome shotgun (WGS) entry which is preliminary data.</text>
</comment>
<keyword evidence="2" id="KW-1185">Reference proteome</keyword>
<evidence type="ECO:0008006" key="3">
    <source>
        <dbReference type="Google" id="ProtNLM"/>
    </source>
</evidence>
<dbReference type="EMBL" id="JAXCLA010000003">
    <property type="protein sequence ID" value="MDY0744809.1"/>
    <property type="molecule type" value="Genomic_DNA"/>
</dbReference>
<name>A0ABU5DHV1_9BURK</name>
<dbReference type="RefSeq" id="WP_320422721.1">
    <property type="nucleotide sequence ID" value="NZ_JAXCLA010000003.1"/>
</dbReference>